<dbReference type="PANTHER" id="PTHR35218:SF9">
    <property type="entry name" value="ENDONUCLEASE_EXONUCLEASE_PHOSPHATASE DOMAIN-CONTAINING PROTEIN"/>
    <property type="match status" value="1"/>
</dbReference>
<dbReference type="PANTHER" id="PTHR35218">
    <property type="entry name" value="RNASE H DOMAIN-CONTAINING PROTEIN"/>
    <property type="match status" value="1"/>
</dbReference>
<keyword evidence="2" id="KW-1185">Reference proteome</keyword>
<dbReference type="InterPro" id="IPR036691">
    <property type="entry name" value="Endo/exonu/phosph_ase_sf"/>
</dbReference>
<dbReference type="AlphaFoldDB" id="A0AAD9UAI7"/>
<accession>A0AAD9UAI7</accession>
<proteinExistence type="predicted"/>
<comment type="caution">
    <text evidence="1">The sequence shown here is derived from an EMBL/GenBank/DDBJ whole genome shotgun (WGS) entry which is preliminary data.</text>
</comment>
<dbReference type="SUPFAM" id="SSF56219">
    <property type="entry name" value="DNase I-like"/>
    <property type="match status" value="1"/>
</dbReference>
<name>A0AAD9UAI7_9ROSI</name>
<dbReference type="Proteomes" id="UP001280121">
    <property type="component" value="Unassembled WGS sequence"/>
</dbReference>
<reference evidence="1" key="1">
    <citation type="journal article" date="2023" name="Plant J.">
        <title>Genome sequences and population genomics provide insights into the demographic history, inbreeding, and mutation load of two 'living fossil' tree species of Dipteronia.</title>
        <authorList>
            <person name="Feng Y."/>
            <person name="Comes H.P."/>
            <person name="Chen J."/>
            <person name="Zhu S."/>
            <person name="Lu R."/>
            <person name="Zhang X."/>
            <person name="Li P."/>
            <person name="Qiu J."/>
            <person name="Olsen K.M."/>
            <person name="Qiu Y."/>
        </authorList>
    </citation>
    <scope>NUCLEOTIDE SEQUENCE</scope>
    <source>
        <strain evidence="1">KIB01</strain>
    </source>
</reference>
<protein>
    <submittedName>
        <fullName evidence="1">Uncharacterized protein</fullName>
    </submittedName>
</protein>
<dbReference type="Gene3D" id="3.60.10.10">
    <property type="entry name" value="Endonuclease/exonuclease/phosphatase"/>
    <property type="match status" value="1"/>
</dbReference>
<evidence type="ECO:0000313" key="2">
    <source>
        <dbReference type="Proteomes" id="UP001280121"/>
    </source>
</evidence>
<organism evidence="1 2">
    <name type="scientific">Dipteronia dyeriana</name>
    <dbReference type="NCBI Taxonomy" id="168575"/>
    <lineage>
        <taxon>Eukaryota</taxon>
        <taxon>Viridiplantae</taxon>
        <taxon>Streptophyta</taxon>
        <taxon>Embryophyta</taxon>
        <taxon>Tracheophyta</taxon>
        <taxon>Spermatophyta</taxon>
        <taxon>Magnoliopsida</taxon>
        <taxon>eudicotyledons</taxon>
        <taxon>Gunneridae</taxon>
        <taxon>Pentapetalae</taxon>
        <taxon>rosids</taxon>
        <taxon>malvids</taxon>
        <taxon>Sapindales</taxon>
        <taxon>Sapindaceae</taxon>
        <taxon>Hippocastanoideae</taxon>
        <taxon>Acereae</taxon>
        <taxon>Dipteronia</taxon>
    </lineage>
</organism>
<dbReference type="EMBL" id="JANJYI010000005">
    <property type="protein sequence ID" value="KAK2650966.1"/>
    <property type="molecule type" value="Genomic_DNA"/>
</dbReference>
<sequence>METEADNVLMENFRVRLGFVGKMVVICQGQSGGLCLFWSDNMDVIILSYSFFHIDVQVCSHQNLLWRMTDLYGHPEASQRHHDWTLLKRFHSMSTLPWICAGDFIEILDDCEKVGGLRRPKGLMKNFRSTLDDCELQDLGYSGSDFT</sequence>
<gene>
    <name evidence="1" type="ORF">Ddye_018455</name>
</gene>
<evidence type="ECO:0000313" key="1">
    <source>
        <dbReference type="EMBL" id="KAK2650966.1"/>
    </source>
</evidence>